<evidence type="ECO:0000256" key="2">
    <source>
        <dbReference type="PROSITE-ProRule" id="PRU00087"/>
    </source>
</evidence>
<dbReference type="Proteomes" id="UP000225706">
    <property type="component" value="Unassembled WGS sequence"/>
</dbReference>
<feature type="repeat" description="NHL" evidence="3">
    <location>
        <begin position="147"/>
        <end position="175"/>
    </location>
</feature>
<evidence type="ECO:0000313" key="5">
    <source>
        <dbReference type="Proteomes" id="UP000225706"/>
    </source>
</evidence>
<dbReference type="InterPro" id="IPR001258">
    <property type="entry name" value="NHL_repeat"/>
</dbReference>
<evidence type="ECO:0000313" key="4">
    <source>
        <dbReference type="EMBL" id="PFX11976.1"/>
    </source>
</evidence>
<dbReference type="InterPro" id="IPR017868">
    <property type="entry name" value="Filamin/ABP280_repeat-like"/>
</dbReference>
<organism evidence="4 5">
    <name type="scientific">Stylophora pistillata</name>
    <name type="common">Smooth cauliflower coral</name>
    <dbReference type="NCBI Taxonomy" id="50429"/>
    <lineage>
        <taxon>Eukaryota</taxon>
        <taxon>Metazoa</taxon>
        <taxon>Cnidaria</taxon>
        <taxon>Anthozoa</taxon>
        <taxon>Hexacorallia</taxon>
        <taxon>Scleractinia</taxon>
        <taxon>Astrocoeniina</taxon>
        <taxon>Pocilloporidae</taxon>
        <taxon>Stylophora</taxon>
    </lineage>
</organism>
<proteinExistence type="predicted"/>
<dbReference type="AlphaFoldDB" id="A0A2B4R496"/>
<protein>
    <submittedName>
        <fullName evidence="4">E3 ubiquitin-protein ligase TRIM71</fullName>
    </submittedName>
</protein>
<dbReference type="PANTHER" id="PTHR24104:SF25">
    <property type="entry name" value="PROTEIN LIN-41"/>
    <property type="match status" value="1"/>
</dbReference>
<accession>A0A2B4R496</accession>
<dbReference type="InterPro" id="IPR014756">
    <property type="entry name" value="Ig_E-set"/>
</dbReference>
<comment type="caution">
    <text evidence="4">The sequence shown here is derived from an EMBL/GenBank/DDBJ whole genome shotgun (WGS) entry which is preliminary data.</text>
</comment>
<dbReference type="GO" id="GO:0000209">
    <property type="term" value="P:protein polyubiquitination"/>
    <property type="evidence" value="ECO:0007669"/>
    <property type="project" value="TreeGrafter"/>
</dbReference>
<feature type="repeat" description="NHL" evidence="3">
    <location>
        <begin position="84"/>
        <end position="127"/>
    </location>
</feature>
<dbReference type="Pfam" id="PF00630">
    <property type="entry name" value="Filamin"/>
    <property type="match status" value="1"/>
</dbReference>
<sequence length="319" mass="35184">DRKGRPIECETSDLRVQIESLDGTLNEAEINAQNGGKHNVSYTPSIPGKHLIHITIRGCSMNESPFAVHVPFATRDYKNMTQPQLVIGGPGEKAGELKGARGVTVDKDNRIVVCDRNNFRVQIFDSLGEFLFAFGNKGSSCGEFPGGPLGVAVSNDGKFFVSDWSGRTVQMFDAKGKFVKRLKLPEDEDEKCAKFSYVVFGQKEQQVYITDCQNRKIYVFDSNGEYLSHFQVGCPDEDDGLRSKLRGVAINRKGEIVTSLVNDGALQVLSTDGKPLRHISLPFSKSDKVFAPGAITVDSNDNMLMADELELKKVPSLRE</sequence>
<feature type="non-terminal residue" evidence="4">
    <location>
        <position position="1"/>
    </location>
</feature>
<dbReference type="InterPro" id="IPR050952">
    <property type="entry name" value="TRIM-NHL_E3_ligases"/>
</dbReference>
<dbReference type="PROSITE" id="PS50194">
    <property type="entry name" value="FILAMIN_REPEAT"/>
    <property type="match status" value="1"/>
</dbReference>
<dbReference type="SUPFAM" id="SSF81296">
    <property type="entry name" value="E set domains"/>
    <property type="match status" value="1"/>
</dbReference>
<keyword evidence="5" id="KW-1185">Reference proteome</keyword>
<evidence type="ECO:0000256" key="1">
    <source>
        <dbReference type="ARBA" id="ARBA00022737"/>
    </source>
</evidence>
<dbReference type="OrthoDB" id="5957022at2759"/>
<dbReference type="InterPro" id="IPR011042">
    <property type="entry name" value="6-blade_b-propeller_TolB-like"/>
</dbReference>
<dbReference type="SUPFAM" id="SSF101898">
    <property type="entry name" value="NHL repeat"/>
    <property type="match status" value="1"/>
</dbReference>
<name>A0A2B4R496_STYPI</name>
<dbReference type="PANTHER" id="PTHR24104">
    <property type="entry name" value="E3 UBIQUITIN-PROTEIN LIGASE NHLRC1-RELATED"/>
    <property type="match status" value="1"/>
</dbReference>
<gene>
    <name evidence="4" type="primary">Trim71</name>
    <name evidence="4" type="ORF">AWC38_SpisGene24141</name>
</gene>
<dbReference type="EMBL" id="LSMT01001688">
    <property type="protein sequence ID" value="PFX11976.1"/>
    <property type="molecule type" value="Genomic_DNA"/>
</dbReference>
<dbReference type="Gene3D" id="2.60.40.10">
    <property type="entry name" value="Immunoglobulins"/>
    <property type="match status" value="1"/>
</dbReference>
<dbReference type="GO" id="GO:0061630">
    <property type="term" value="F:ubiquitin protein ligase activity"/>
    <property type="evidence" value="ECO:0007669"/>
    <property type="project" value="TreeGrafter"/>
</dbReference>
<dbReference type="Gene3D" id="2.120.10.30">
    <property type="entry name" value="TolB, C-terminal domain"/>
    <property type="match status" value="1"/>
</dbReference>
<dbReference type="STRING" id="50429.A0A2B4R496"/>
<dbReference type="GO" id="GO:0008270">
    <property type="term" value="F:zinc ion binding"/>
    <property type="evidence" value="ECO:0007669"/>
    <property type="project" value="UniProtKB-KW"/>
</dbReference>
<keyword evidence="1" id="KW-0677">Repeat</keyword>
<dbReference type="GO" id="GO:0043161">
    <property type="term" value="P:proteasome-mediated ubiquitin-dependent protein catabolic process"/>
    <property type="evidence" value="ECO:0007669"/>
    <property type="project" value="TreeGrafter"/>
</dbReference>
<dbReference type="PROSITE" id="PS51125">
    <property type="entry name" value="NHL"/>
    <property type="match status" value="2"/>
</dbReference>
<reference evidence="5" key="1">
    <citation type="journal article" date="2017" name="bioRxiv">
        <title>Comparative analysis of the genomes of Stylophora pistillata and Acropora digitifera provides evidence for extensive differences between species of corals.</title>
        <authorList>
            <person name="Voolstra C.R."/>
            <person name="Li Y."/>
            <person name="Liew Y.J."/>
            <person name="Baumgarten S."/>
            <person name="Zoccola D."/>
            <person name="Flot J.-F."/>
            <person name="Tambutte S."/>
            <person name="Allemand D."/>
            <person name="Aranda M."/>
        </authorList>
    </citation>
    <scope>NUCLEOTIDE SEQUENCE [LARGE SCALE GENOMIC DNA]</scope>
</reference>
<feature type="repeat" description="Filamin" evidence="2">
    <location>
        <begin position="1"/>
        <end position="70"/>
    </location>
</feature>
<dbReference type="Pfam" id="PF01436">
    <property type="entry name" value="NHL"/>
    <property type="match status" value="1"/>
</dbReference>
<evidence type="ECO:0000256" key="3">
    <source>
        <dbReference type="PROSITE-ProRule" id="PRU00504"/>
    </source>
</evidence>
<dbReference type="InterPro" id="IPR013783">
    <property type="entry name" value="Ig-like_fold"/>
</dbReference>